<accession>A6K2C4</accession>
<protein>
    <submittedName>
        <fullName evidence="1">RCG49644</fullName>
    </submittedName>
</protein>
<evidence type="ECO:0000313" key="1">
    <source>
        <dbReference type="EMBL" id="EDL90606.1"/>
    </source>
</evidence>
<organism evidence="1 2">
    <name type="scientific">Rattus norvegicus</name>
    <name type="common">Rat</name>
    <dbReference type="NCBI Taxonomy" id="10116"/>
    <lineage>
        <taxon>Eukaryota</taxon>
        <taxon>Metazoa</taxon>
        <taxon>Chordata</taxon>
        <taxon>Craniata</taxon>
        <taxon>Vertebrata</taxon>
        <taxon>Euteleostomi</taxon>
        <taxon>Mammalia</taxon>
        <taxon>Eutheria</taxon>
        <taxon>Euarchontoglires</taxon>
        <taxon>Glires</taxon>
        <taxon>Rodentia</taxon>
        <taxon>Myomorpha</taxon>
        <taxon>Muroidea</taxon>
        <taxon>Muridae</taxon>
        <taxon>Murinae</taxon>
        <taxon>Rattus</taxon>
    </lineage>
</organism>
<dbReference type="EMBL" id="CH474014">
    <property type="protein sequence ID" value="EDL90606.1"/>
    <property type="molecule type" value="Genomic_DNA"/>
</dbReference>
<sequence length="80" mass="9125">MKLRLPFEVPDLPLQPLPPSSSSSLAVNVDHVRKHDAGSPQTFQGIADYFVFNLHQAIYLWFFIPKYSVVDILMMCITCE</sequence>
<name>A6K2C4_RAT</name>
<gene>
    <name evidence="1" type="ORF">rCG_49644</name>
</gene>
<reference evidence="1 2" key="1">
    <citation type="submission" date="2005-09" db="EMBL/GenBank/DDBJ databases">
        <authorList>
            <person name="Mural R.J."/>
            <person name="Li P.W."/>
            <person name="Adams M.D."/>
            <person name="Amanatides P.G."/>
            <person name="Baden-Tillson H."/>
            <person name="Barnstead M."/>
            <person name="Chin S.H."/>
            <person name="Dew I."/>
            <person name="Evans C.A."/>
            <person name="Ferriera S."/>
            <person name="Flanigan M."/>
            <person name="Fosler C."/>
            <person name="Glodek A."/>
            <person name="Gu Z."/>
            <person name="Holt R.A."/>
            <person name="Jennings D."/>
            <person name="Kraft C.L."/>
            <person name="Lu F."/>
            <person name="Nguyen T."/>
            <person name="Nusskern D.R."/>
            <person name="Pfannkoch C.M."/>
            <person name="Sitter C."/>
            <person name="Sutton G.G."/>
            <person name="Venter J.C."/>
            <person name="Wang Z."/>
            <person name="Woodage T."/>
            <person name="Zheng X.H."/>
            <person name="Zhong F."/>
        </authorList>
    </citation>
    <scope>NUCLEOTIDE SEQUENCE [LARGE SCALE GENOMIC DNA]</scope>
    <source>
        <strain>BN</strain>
        <strain evidence="2">Sprague-Dawley</strain>
    </source>
</reference>
<dbReference type="Proteomes" id="UP000234681">
    <property type="component" value="Chromosome X"/>
</dbReference>
<dbReference type="AlphaFoldDB" id="A6K2C4"/>
<proteinExistence type="predicted"/>
<evidence type="ECO:0000313" key="2">
    <source>
        <dbReference type="Proteomes" id="UP000234681"/>
    </source>
</evidence>